<dbReference type="Proteomes" id="UP000275385">
    <property type="component" value="Unassembled WGS sequence"/>
</dbReference>
<feature type="compositionally biased region" description="Polar residues" evidence="2">
    <location>
        <begin position="294"/>
        <end position="325"/>
    </location>
</feature>
<name>A0A420Y7F0_9PEZI</name>
<dbReference type="AlphaFoldDB" id="A0A420Y7F0"/>
<evidence type="ECO:0008006" key="5">
    <source>
        <dbReference type="Google" id="ProtNLM"/>
    </source>
</evidence>
<evidence type="ECO:0000256" key="2">
    <source>
        <dbReference type="SAM" id="MobiDB-lite"/>
    </source>
</evidence>
<feature type="compositionally biased region" description="Basic residues" evidence="2">
    <location>
        <begin position="1"/>
        <end position="19"/>
    </location>
</feature>
<protein>
    <recommendedName>
        <fullName evidence="5">SWI5-dependent HO expression protein 3</fullName>
    </recommendedName>
</protein>
<proteinExistence type="predicted"/>
<dbReference type="EMBL" id="QVQW01000038">
    <property type="protein sequence ID" value="RKU43791.1"/>
    <property type="molecule type" value="Genomic_DNA"/>
</dbReference>
<feature type="compositionally biased region" description="Polar residues" evidence="2">
    <location>
        <begin position="181"/>
        <end position="216"/>
    </location>
</feature>
<feature type="compositionally biased region" description="Basic and acidic residues" evidence="2">
    <location>
        <begin position="236"/>
        <end position="248"/>
    </location>
</feature>
<reference evidence="3 4" key="1">
    <citation type="submission" date="2018-08" db="EMBL/GenBank/DDBJ databases">
        <title>Draft genome of the lignicolous fungus Coniochaeta pulveracea.</title>
        <authorList>
            <person name="Borstlap C.J."/>
            <person name="De Witt R.N."/>
            <person name="Botha A."/>
            <person name="Volschenk H."/>
        </authorList>
    </citation>
    <scope>NUCLEOTIDE SEQUENCE [LARGE SCALE GENOMIC DNA]</scope>
    <source>
        <strain evidence="3 4">CAB683</strain>
    </source>
</reference>
<keyword evidence="4" id="KW-1185">Reference proteome</keyword>
<feature type="region of interest" description="Disordered" evidence="2">
    <location>
        <begin position="1"/>
        <end position="334"/>
    </location>
</feature>
<feature type="compositionally biased region" description="Low complexity" evidence="2">
    <location>
        <begin position="23"/>
        <end position="37"/>
    </location>
</feature>
<dbReference type="STRING" id="177199.A0A420Y7F0"/>
<feature type="compositionally biased region" description="Low complexity" evidence="2">
    <location>
        <begin position="131"/>
        <end position="151"/>
    </location>
</feature>
<gene>
    <name evidence="3" type="ORF">DL546_005314</name>
</gene>
<feature type="compositionally biased region" description="Low complexity" evidence="2">
    <location>
        <begin position="51"/>
        <end position="71"/>
    </location>
</feature>
<accession>A0A420Y7F0</accession>
<feature type="coiled-coil region" evidence="1">
    <location>
        <begin position="364"/>
        <end position="553"/>
    </location>
</feature>
<evidence type="ECO:0000313" key="3">
    <source>
        <dbReference type="EMBL" id="RKU43791.1"/>
    </source>
</evidence>
<comment type="caution">
    <text evidence="3">The sequence shown here is derived from an EMBL/GenBank/DDBJ whole genome shotgun (WGS) entry which is preliminary data.</text>
</comment>
<feature type="compositionally biased region" description="Polar residues" evidence="2">
    <location>
        <begin position="84"/>
        <end position="112"/>
    </location>
</feature>
<keyword evidence="1" id="KW-0175">Coiled coil</keyword>
<sequence length="600" mass="66108">MHKRLSKHRRESTKLKHSHAVSQDAPIQIHQDQQQQDNGLLVTLLPSPLEPRLSQDSTSSRSSPQPSTKQRLSNRLLHGRKQSRSSLSLASPATVNSNSMPPTITKTASAETTPIIAEPLTERRRGGSTTPASPRGQAASAASAGALAQPQRDLHEPQQRIPTRMNSTIRTVPSFDERDGASTSENSFSSAHDNPSNPPSQTATPRSSAFSSSINGSDPREEISRRISPSNQQDAAMERSDSQKKRDAAISIGAGEVAQALRSPRGAAHSPQLAPTGNDPSRSSFDIPVRDSSRGATTSPVTTTLSANPIPQFESSYPRAVTSSPPVHDSEPLSFDGTEGFGIQASAYDSAIGKASIGKTGRVMNRLIADNDALKRDLKFEKMRSDDMQKQMRLNDEKVAKIKEEYESKLTEANITKSLLARKERRVETLEANIEAERAKAAAAAESERRWKEQMDTVLAESQRKVEEANMRAMMVESQYNAISSHWPSEKALVEKNLAKMKKEIQDYAETRAADEEAKRRLTELLDQYSSIIRTKETENEGLKAKLEEYKVLKLDYLKQTLALAENAEVKTEEVLKEGKETLDELKWALGVKKNIPWSG</sequence>
<organism evidence="3 4">
    <name type="scientific">Coniochaeta pulveracea</name>
    <dbReference type="NCBI Taxonomy" id="177199"/>
    <lineage>
        <taxon>Eukaryota</taxon>
        <taxon>Fungi</taxon>
        <taxon>Dikarya</taxon>
        <taxon>Ascomycota</taxon>
        <taxon>Pezizomycotina</taxon>
        <taxon>Sordariomycetes</taxon>
        <taxon>Sordariomycetidae</taxon>
        <taxon>Coniochaetales</taxon>
        <taxon>Coniochaetaceae</taxon>
        <taxon>Coniochaeta</taxon>
    </lineage>
</organism>
<evidence type="ECO:0000313" key="4">
    <source>
        <dbReference type="Proteomes" id="UP000275385"/>
    </source>
</evidence>
<evidence type="ECO:0000256" key="1">
    <source>
        <dbReference type="SAM" id="Coils"/>
    </source>
</evidence>
<dbReference type="OrthoDB" id="3918393at2759"/>
<feature type="compositionally biased region" description="Polar residues" evidence="2">
    <location>
        <begin position="273"/>
        <end position="284"/>
    </location>
</feature>
<feature type="compositionally biased region" description="Polar residues" evidence="2">
    <location>
        <begin position="160"/>
        <end position="171"/>
    </location>
</feature>